<comment type="caution">
    <text evidence="3">The sequence shown here is derived from an EMBL/GenBank/DDBJ whole genome shotgun (WGS) entry which is preliminary data.</text>
</comment>
<dbReference type="RefSeq" id="WP_379041309.1">
    <property type="nucleotide sequence ID" value="NZ_JBHSKW010000009.1"/>
</dbReference>
<reference evidence="4" key="1">
    <citation type="journal article" date="2019" name="Int. J. Syst. Evol. Microbiol.">
        <title>The Global Catalogue of Microorganisms (GCM) 10K type strain sequencing project: providing services to taxonomists for standard genome sequencing and annotation.</title>
        <authorList>
            <consortium name="The Broad Institute Genomics Platform"/>
            <consortium name="The Broad Institute Genome Sequencing Center for Infectious Disease"/>
            <person name="Wu L."/>
            <person name="Ma J."/>
        </authorList>
    </citation>
    <scope>NUCLEOTIDE SEQUENCE [LARGE SCALE GENOMIC DNA]</scope>
    <source>
        <strain evidence="4">KCTC 42456</strain>
    </source>
</reference>
<dbReference type="Pfam" id="PF14121">
    <property type="entry name" value="Porin_10"/>
    <property type="match status" value="1"/>
</dbReference>
<proteinExistence type="predicted"/>
<feature type="compositionally biased region" description="Low complexity" evidence="1">
    <location>
        <begin position="30"/>
        <end position="42"/>
    </location>
</feature>
<evidence type="ECO:0000256" key="2">
    <source>
        <dbReference type="SAM" id="SignalP"/>
    </source>
</evidence>
<feature type="signal peptide" evidence="2">
    <location>
        <begin position="1"/>
        <end position="19"/>
    </location>
</feature>
<name>A0ABW5TRW9_9SPHI</name>
<dbReference type="EMBL" id="JBHULV010000008">
    <property type="protein sequence ID" value="MFD2730881.1"/>
    <property type="molecule type" value="Genomic_DNA"/>
</dbReference>
<feature type="region of interest" description="Disordered" evidence="1">
    <location>
        <begin position="25"/>
        <end position="50"/>
    </location>
</feature>
<sequence>MKKHFLILLFTFLALQTFAQVSRERPMFPNNGGNQQQQQQQNADNSTGEENLDSIRAKIEAKKDSIVYNSKFIKYTKINFLTDSTRIFALDTTIKDFHRYKIIDLPESPTQNLGLNGLAYRNMLFEPAKTIGFDAGLHFYDRYLLNPEDIKYYRARTQYTEMYYVTPAGRLAEQMFHVIHTQNVKPNLNVGASYAKMGSRSFYGAPGRQADVLAANHLNASLWSWYESPNKRYNLLANTTFNNLKGYDNGSILNDSIFTFPTNVEPEFEAARLNNAKRNLTNNTIYIKQFYNIGKQRTIDTNAVVLPTQRVSYKLAYNNQKSIFVNEGFDNSGLLKNYFIYADSSQTADTTNIKNLQNEFNYSFYLRGNSLSFLRNELKVNVGLQHDYYDYQQFNFNTKFQNLTLKGDADYSFSDKANLKLNLQQIIQGRNFGDFLYEASSEIKLGNKIGSVILSAYSQNQSPAIIFERQISNHYQWNLSFDKIKTQNLAFSYLIPKYNFKAKAEYFLINNHVYFGEGVDGDAYPKQITSNINMLKISLRKDFKFGKFTFENFLVYQKTDFESVLMTPEIYTFHSFYMHQDFFKVLKTEFGFDVKYFSSYTAPSYAPGLAQFYQKGNQQFSNFPIADVWIRTNWKRANLFLRYDYVNKGLFNSGYYTVNRYPMPYSLAKFGVSWNFYD</sequence>
<evidence type="ECO:0000256" key="1">
    <source>
        <dbReference type="SAM" id="MobiDB-lite"/>
    </source>
</evidence>
<feature type="chain" id="PRO_5046952255" evidence="2">
    <location>
        <begin position="20"/>
        <end position="678"/>
    </location>
</feature>
<dbReference type="Proteomes" id="UP001597546">
    <property type="component" value="Unassembled WGS sequence"/>
</dbReference>
<keyword evidence="4" id="KW-1185">Reference proteome</keyword>
<dbReference type="InterPro" id="IPR025631">
    <property type="entry name" value="Porin_10"/>
</dbReference>
<evidence type="ECO:0000313" key="4">
    <source>
        <dbReference type="Proteomes" id="UP001597546"/>
    </source>
</evidence>
<gene>
    <name evidence="3" type="ORF">ACFSSE_04125</name>
</gene>
<keyword evidence="2" id="KW-0732">Signal</keyword>
<accession>A0ABW5TRW9</accession>
<organism evidence="3 4">
    <name type="scientific">Pedobacter alpinus</name>
    <dbReference type="NCBI Taxonomy" id="1590643"/>
    <lineage>
        <taxon>Bacteria</taxon>
        <taxon>Pseudomonadati</taxon>
        <taxon>Bacteroidota</taxon>
        <taxon>Sphingobacteriia</taxon>
        <taxon>Sphingobacteriales</taxon>
        <taxon>Sphingobacteriaceae</taxon>
        <taxon>Pedobacter</taxon>
    </lineage>
</organism>
<protein>
    <submittedName>
        <fullName evidence="3">Porin</fullName>
    </submittedName>
</protein>
<evidence type="ECO:0000313" key="3">
    <source>
        <dbReference type="EMBL" id="MFD2730881.1"/>
    </source>
</evidence>